<evidence type="ECO:0000256" key="5">
    <source>
        <dbReference type="ARBA" id="ARBA00023136"/>
    </source>
</evidence>
<dbReference type="PANTHER" id="PTHR30485">
    <property type="entry name" value="NI/FE-HYDROGENASE 1 B-TYPE CYTOCHROME SUBUNIT"/>
    <property type="match status" value="1"/>
</dbReference>
<proteinExistence type="predicted"/>
<dbReference type="InterPro" id="IPR051542">
    <property type="entry name" value="Hydrogenase_cytochrome"/>
</dbReference>
<keyword evidence="10" id="KW-1185">Reference proteome</keyword>
<dbReference type="Gene3D" id="1.20.950.20">
    <property type="entry name" value="Transmembrane di-heme cytochromes, Chain C"/>
    <property type="match status" value="1"/>
</dbReference>
<dbReference type="InterPro" id="IPR016174">
    <property type="entry name" value="Di-haem_cyt_TM"/>
</dbReference>
<dbReference type="GO" id="GO:0020037">
    <property type="term" value="F:heme binding"/>
    <property type="evidence" value="ECO:0007669"/>
    <property type="project" value="TreeGrafter"/>
</dbReference>
<name>A0AAU0UND3_9FIRM</name>
<dbReference type="KEGG" id="dbc:MFMK1_002264"/>
<reference evidence="9 10" key="1">
    <citation type="submission" date="2023-04" db="EMBL/GenBank/DDBJ databases">
        <authorList>
            <person name="Hsu D."/>
        </authorList>
    </citation>
    <scope>NUCLEOTIDE SEQUENCE [LARGE SCALE GENOMIC DNA]</scope>
    <source>
        <strain evidence="9 10">MK1</strain>
    </source>
</reference>
<dbReference type="GO" id="GO:0009055">
    <property type="term" value="F:electron transfer activity"/>
    <property type="evidence" value="ECO:0007669"/>
    <property type="project" value="InterPro"/>
</dbReference>
<comment type="subcellular location">
    <subcellularLocation>
        <location evidence="1">Cell membrane</location>
        <topology evidence="1">Multi-pass membrane protein</topology>
    </subcellularLocation>
</comment>
<dbReference type="EMBL" id="CP121694">
    <property type="protein sequence ID" value="WRO22435.1"/>
    <property type="molecule type" value="Genomic_DNA"/>
</dbReference>
<protein>
    <submittedName>
        <fullName evidence="9">Cytochrome b/b6 domain-containing protein</fullName>
    </submittedName>
</protein>
<dbReference type="SUPFAM" id="SSF81342">
    <property type="entry name" value="Transmembrane di-heme cytochromes"/>
    <property type="match status" value="1"/>
</dbReference>
<keyword evidence="2" id="KW-1003">Cell membrane</keyword>
<sequence>MFSSAYGKRTRKFERFNIHQRIQHIMMFVSFFMCTFTGLPIKYNHSWWAPKVTALFGGFDTMFTVHLIGAAIMLASSAYHLFYLIIYPIIKKQISIATVPALKDVRDINQHMRYLLGLTKEKARFDRYSYKEKFDYWAVFWGIFIMGGSGLMMWFPSFSAGLFPRWLIESTRIAHSDEAMLAILAIFIWHFYNVHFSPDFFPMNFVWFHGKMSHELMEHEHPAELNKILEKEQGANEKKDPKVPEDDTSRLNI</sequence>
<dbReference type="GO" id="GO:0005886">
    <property type="term" value="C:plasma membrane"/>
    <property type="evidence" value="ECO:0007669"/>
    <property type="project" value="UniProtKB-SubCell"/>
</dbReference>
<dbReference type="RefSeq" id="WP_366921847.1">
    <property type="nucleotide sequence ID" value="NZ_CP121694.1"/>
</dbReference>
<evidence type="ECO:0000256" key="2">
    <source>
        <dbReference type="ARBA" id="ARBA00022475"/>
    </source>
</evidence>
<feature type="transmembrane region" description="Helical" evidence="7">
    <location>
        <begin position="179"/>
        <end position="196"/>
    </location>
</feature>
<accession>A0AAU0UND3</accession>
<dbReference type="Proteomes" id="UP001329915">
    <property type="component" value="Chromosome"/>
</dbReference>
<dbReference type="AlphaFoldDB" id="A0AAU0UND3"/>
<evidence type="ECO:0000256" key="6">
    <source>
        <dbReference type="SAM" id="MobiDB-lite"/>
    </source>
</evidence>
<keyword evidence="4 7" id="KW-1133">Transmembrane helix</keyword>
<feature type="transmembrane region" description="Helical" evidence="7">
    <location>
        <begin position="63"/>
        <end position="86"/>
    </location>
</feature>
<gene>
    <name evidence="9" type="ORF">MFMK1_002264</name>
</gene>
<evidence type="ECO:0000256" key="1">
    <source>
        <dbReference type="ARBA" id="ARBA00004651"/>
    </source>
</evidence>
<keyword evidence="5 7" id="KW-0472">Membrane</keyword>
<feature type="region of interest" description="Disordered" evidence="6">
    <location>
        <begin position="230"/>
        <end position="253"/>
    </location>
</feature>
<evidence type="ECO:0000256" key="7">
    <source>
        <dbReference type="SAM" id="Phobius"/>
    </source>
</evidence>
<dbReference type="InterPro" id="IPR011577">
    <property type="entry name" value="Cyt_b561_bac/Ni-Hgenase"/>
</dbReference>
<feature type="domain" description="Cytochrome b561 bacterial/Ni-hydrogenase" evidence="8">
    <location>
        <begin position="15"/>
        <end position="193"/>
    </location>
</feature>
<evidence type="ECO:0000256" key="3">
    <source>
        <dbReference type="ARBA" id="ARBA00022692"/>
    </source>
</evidence>
<evidence type="ECO:0000259" key="8">
    <source>
        <dbReference type="Pfam" id="PF01292"/>
    </source>
</evidence>
<dbReference type="Pfam" id="PF01292">
    <property type="entry name" value="Ni_hydr_CYTB"/>
    <property type="match status" value="1"/>
</dbReference>
<dbReference type="PANTHER" id="PTHR30485:SF0">
    <property type="entry name" value="NI_FE-HYDROGENASE 1 B-TYPE CYTOCHROME SUBUNIT-RELATED"/>
    <property type="match status" value="1"/>
</dbReference>
<feature type="transmembrane region" description="Helical" evidence="7">
    <location>
        <begin position="21"/>
        <end position="43"/>
    </location>
</feature>
<evidence type="ECO:0000256" key="4">
    <source>
        <dbReference type="ARBA" id="ARBA00022989"/>
    </source>
</evidence>
<evidence type="ECO:0000313" key="9">
    <source>
        <dbReference type="EMBL" id="WRO22435.1"/>
    </source>
</evidence>
<keyword evidence="3 7" id="KW-0812">Transmembrane</keyword>
<dbReference type="GO" id="GO:0022904">
    <property type="term" value="P:respiratory electron transport chain"/>
    <property type="evidence" value="ECO:0007669"/>
    <property type="project" value="InterPro"/>
</dbReference>
<evidence type="ECO:0000313" key="10">
    <source>
        <dbReference type="Proteomes" id="UP001329915"/>
    </source>
</evidence>
<feature type="transmembrane region" description="Helical" evidence="7">
    <location>
        <begin position="134"/>
        <end position="155"/>
    </location>
</feature>
<organism evidence="9 10">
    <name type="scientific">Metallumcola ferriviriculae</name>
    <dbReference type="NCBI Taxonomy" id="3039180"/>
    <lineage>
        <taxon>Bacteria</taxon>
        <taxon>Bacillati</taxon>
        <taxon>Bacillota</taxon>
        <taxon>Clostridia</taxon>
        <taxon>Neomoorellales</taxon>
        <taxon>Desulfitibacteraceae</taxon>
        <taxon>Metallumcola</taxon>
    </lineage>
</organism>